<reference evidence="6" key="2">
    <citation type="submission" date="2025-08" db="UniProtKB">
        <authorList>
            <consortium name="RefSeq"/>
        </authorList>
    </citation>
    <scope>IDENTIFICATION</scope>
</reference>
<dbReference type="PROSITE" id="PS50202">
    <property type="entry name" value="MSP"/>
    <property type="match status" value="1"/>
</dbReference>
<evidence type="ECO:0000256" key="1">
    <source>
        <dbReference type="ARBA" id="ARBA00022737"/>
    </source>
</evidence>
<dbReference type="InterPro" id="IPR000535">
    <property type="entry name" value="MSP_dom"/>
</dbReference>
<keyword evidence="2 3" id="KW-0040">ANK repeat</keyword>
<dbReference type="Proteomes" id="UP000694861">
    <property type="component" value="Unplaced"/>
</dbReference>
<dbReference type="InterPro" id="IPR036770">
    <property type="entry name" value="Ankyrin_rpt-contain_sf"/>
</dbReference>
<dbReference type="RefSeq" id="XP_008245689.1">
    <property type="nucleotide sequence ID" value="XM_008247467.1"/>
</dbReference>
<name>A0ABM0PWK4_PRUMU</name>
<dbReference type="InterPro" id="IPR008962">
    <property type="entry name" value="PapD-like_sf"/>
</dbReference>
<dbReference type="InterPro" id="IPR002110">
    <property type="entry name" value="Ankyrin_rpt"/>
</dbReference>
<organism evidence="5 6">
    <name type="scientific">Prunus mume</name>
    <name type="common">Japanese apricot</name>
    <name type="synonym">Armeniaca mume</name>
    <dbReference type="NCBI Taxonomy" id="102107"/>
    <lineage>
        <taxon>Eukaryota</taxon>
        <taxon>Viridiplantae</taxon>
        <taxon>Streptophyta</taxon>
        <taxon>Embryophyta</taxon>
        <taxon>Tracheophyta</taxon>
        <taxon>Spermatophyta</taxon>
        <taxon>Magnoliopsida</taxon>
        <taxon>eudicotyledons</taxon>
        <taxon>Gunneridae</taxon>
        <taxon>Pentapetalae</taxon>
        <taxon>rosids</taxon>
        <taxon>fabids</taxon>
        <taxon>Rosales</taxon>
        <taxon>Rosaceae</taxon>
        <taxon>Amygdaloideae</taxon>
        <taxon>Amygdaleae</taxon>
        <taxon>Prunus</taxon>
    </lineage>
</organism>
<dbReference type="SMART" id="SM00248">
    <property type="entry name" value="ANK"/>
    <property type="match status" value="9"/>
</dbReference>
<gene>
    <name evidence="6" type="primary">LOC103343826</name>
</gene>
<dbReference type="SUPFAM" id="SSF49354">
    <property type="entry name" value="PapD-like"/>
    <property type="match status" value="1"/>
</dbReference>
<evidence type="ECO:0000313" key="5">
    <source>
        <dbReference type="Proteomes" id="UP000694861"/>
    </source>
</evidence>
<feature type="repeat" description="ANK" evidence="3">
    <location>
        <begin position="172"/>
        <end position="204"/>
    </location>
</feature>
<feature type="domain" description="MSP" evidence="4">
    <location>
        <begin position="4"/>
        <end position="135"/>
    </location>
</feature>
<feature type="repeat" description="ANK" evidence="3">
    <location>
        <begin position="271"/>
        <end position="303"/>
    </location>
</feature>
<dbReference type="Pfam" id="PF00635">
    <property type="entry name" value="Motile_Sperm"/>
    <property type="match status" value="1"/>
</dbReference>
<dbReference type="Gene3D" id="2.60.40.10">
    <property type="entry name" value="Immunoglobulins"/>
    <property type="match status" value="1"/>
</dbReference>
<keyword evidence="5" id="KW-1185">Reference proteome</keyword>
<dbReference type="SUPFAM" id="SSF48403">
    <property type="entry name" value="Ankyrin repeat"/>
    <property type="match status" value="1"/>
</dbReference>
<dbReference type="GeneID" id="103343826"/>
<evidence type="ECO:0000256" key="3">
    <source>
        <dbReference type="PROSITE-ProRule" id="PRU00023"/>
    </source>
</evidence>
<evidence type="ECO:0000313" key="6">
    <source>
        <dbReference type="RefSeq" id="XP_008245689.1"/>
    </source>
</evidence>
<reference evidence="5" key="1">
    <citation type="journal article" date="2012" name="Nat. Commun.">
        <title>The genome of Prunus mume.</title>
        <authorList>
            <person name="Zhang Q."/>
            <person name="Chen W."/>
            <person name="Sun L."/>
            <person name="Zhao F."/>
            <person name="Huang B."/>
            <person name="Yang W."/>
            <person name="Tao Y."/>
            <person name="Wang J."/>
            <person name="Yuan Z."/>
            <person name="Fan G."/>
            <person name="Xing Z."/>
            <person name="Han C."/>
            <person name="Pan H."/>
            <person name="Zhong X."/>
            <person name="Shi W."/>
            <person name="Liang X."/>
            <person name="Du D."/>
            <person name="Sun F."/>
            <person name="Xu Z."/>
            <person name="Hao R."/>
            <person name="Lv T."/>
            <person name="Lv Y."/>
            <person name="Zheng Z."/>
            <person name="Sun M."/>
            <person name="Luo L."/>
            <person name="Cai M."/>
            <person name="Gao Y."/>
            <person name="Wang J."/>
            <person name="Yin Y."/>
            <person name="Xu X."/>
            <person name="Cheng T."/>
            <person name="Wang J."/>
        </authorList>
    </citation>
    <scope>NUCLEOTIDE SEQUENCE [LARGE SCALE GENOMIC DNA]</scope>
</reference>
<proteinExistence type="predicted"/>
<dbReference type="PRINTS" id="PR01415">
    <property type="entry name" value="ANKYRIN"/>
</dbReference>
<feature type="repeat" description="ANK" evidence="3">
    <location>
        <begin position="392"/>
        <end position="424"/>
    </location>
</feature>
<dbReference type="Pfam" id="PF00023">
    <property type="entry name" value="Ank"/>
    <property type="match status" value="1"/>
</dbReference>
<keyword evidence="1" id="KW-0677">Repeat</keyword>
<dbReference type="Gene3D" id="1.25.40.20">
    <property type="entry name" value="Ankyrin repeat-containing domain"/>
    <property type="match status" value="3"/>
</dbReference>
<dbReference type="InterPro" id="IPR013783">
    <property type="entry name" value="Ig-like_fold"/>
</dbReference>
<dbReference type="PROSITE" id="PS50297">
    <property type="entry name" value="ANK_REP_REGION"/>
    <property type="match status" value="6"/>
</dbReference>
<dbReference type="PROSITE" id="PS50088">
    <property type="entry name" value="ANK_REPEAT"/>
    <property type="match status" value="7"/>
</dbReference>
<dbReference type="PANTHER" id="PTHR24198">
    <property type="entry name" value="ANKYRIN REPEAT AND PROTEIN KINASE DOMAIN-CONTAINING PROTEIN"/>
    <property type="match status" value="1"/>
</dbReference>
<dbReference type="Pfam" id="PF12796">
    <property type="entry name" value="Ank_2"/>
    <property type="match status" value="2"/>
</dbReference>
<protein>
    <submittedName>
        <fullName evidence="6">Ankyrin repeat domain-containing protein 65-like</fullName>
    </submittedName>
</protein>
<feature type="repeat" description="ANK" evidence="3">
    <location>
        <begin position="238"/>
        <end position="270"/>
    </location>
</feature>
<feature type="repeat" description="ANK" evidence="3">
    <location>
        <begin position="305"/>
        <end position="337"/>
    </location>
</feature>
<feature type="repeat" description="ANK" evidence="3">
    <location>
        <begin position="425"/>
        <end position="457"/>
    </location>
</feature>
<sequence>MDRLISLEPSNFVAIRIEPGQKCYGQLTLRNVMYTMPVAFRLQPLIKNRYTVKPQSGIISPLEKLTIEIVYHLPPGSSLPDSFPYCHDSFLLHSVVVPGAAIKDSSSTFDAIPSDWFTTKKKQVFIDSGVKVMFVGSPILAQLVADGLMDDIREVLEKSDPSWKAADSVDSEGQSLLHLAISQGRPDLVQLLLEFEPDVEAQSRSGSSPLEAAASCGEALIVELLLARRASTERSESSTWGPIHLAAAGGHAEVLRLLIIKRANVDAVTKDGSTALHLAVEERKRDCARLLMASGAKAEVRDSRDGDTPLHIAAGLGDEYMVKLLLQKGANKDIRNFAGRTAYDVASENGHTRLFDSLRLGDSLCIAARKGEVRTIVRLLETGAAINGRDQHGWTALHRACFKGKIDAVRTLLEKGVDVDAKDEDGYTALHCAAESGHADVIEMLVKKGADAEARTNKGVTALQIAESLHYVGITRILVHGGATKDNNMARLLSPASVTFGKKSMGLEEELKGGMKKKSSRARALRGSFDRSMPLAVL</sequence>
<evidence type="ECO:0000259" key="4">
    <source>
        <dbReference type="PROSITE" id="PS50202"/>
    </source>
</evidence>
<evidence type="ECO:0000256" key="2">
    <source>
        <dbReference type="ARBA" id="ARBA00023043"/>
    </source>
</evidence>
<accession>A0ABM0PWK4</accession>
<feature type="repeat" description="ANK" evidence="3">
    <location>
        <begin position="205"/>
        <end position="237"/>
    </location>
</feature>
<dbReference type="PANTHER" id="PTHR24198:SF165">
    <property type="entry name" value="ANKYRIN REPEAT-CONTAINING PROTEIN-RELATED"/>
    <property type="match status" value="1"/>
</dbReference>
<dbReference type="Pfam" id="PF13637">
    <property type="entry name" value="Ank_4"/>
    <property type="match status" value="1"/>
</dbReference>